<keyword evidence="4" id="KW-0862">Zinc</keyword>
<dbReference type="Pfam" id="PF00753">
    <property type="entry name" value="Lactamase_B"/>
    <property type="match status" value="1"/>
</dbReference>
<dbReference type="InterPro" id="IPR036866">
    <property type="entry name" value="RibonucZ/Hydroxyglut_hydro"/>
</dbReference>
<evidence type="ECO:0000313" key="7">
    <source>
        <dbReference type="Proteomes" id="UP000824175"/>
    </source>
</evidence>
<accession>A0A9D1HQW7</accession>
<evidence type="ECO:0000259" key="5">
    <source>
        <dbReference type="SMART" id="SM00849"/>
    </source>
</evidence>
<evidence type="ECO:0000256" key="3">
    <source>
        <dbReference type="ARBA" id="ARBA00022801"/>
    </source>
</evidence>
<dbReference type="SUPFAM" id="SSF56281">
    <property type="entry name" value="Metallo-hydrolase/oxidoreductase"/>
    <property type="match status" value="1"/>
</dbReference>
<comment type="cofactor">
    <cofactor evidence="1">
        <name>Zn(2+)</name>
        <dbReference type="ChEBI" id="CHEBI:29105"/>
    </cofactor>
</comment>
<protein>
    <submittedName>
        <fullName evidence="6">MBL fold metallo-hydrolase</fullName>
    </submittedName>
</protein>
<reference evidence="6" key="2">
    <citation type="journal article" date="2021" name="PeerJ">
        <title>Extensive microbial diversity within the chicken gut microbiome revealed by metagenomics and culture.</title>
        <authorList>
            <person name="Gilroy R."/>
            <person name="Ravi A."/>
            <person name="Getino M."/>
            <person name="Pursley I."/>
            <person name="Horton D.L."/>
            <person name="Alikhan N.F."/>
            <person name="Baker D."/>
            <person name="Gharbi K."/>
            <person name="Hall N."/>
            <person name="Watson M."/>
            <person name="Adriaenssens E.M."/>
            <person name="Foster-Nyarko E."/>
            <person name="Jarju S."/>
            <person name="Secka A."/>
            <person name="Antonio M."/>
            <person name="Oren A."/>
            <person name="Chaudhuri R.R."/>
            <person name="La Ragione R."/>
            <person name="Hildebrand F."/>
            <person name="Pallen M.J."/>
        </authorList>
    </citation>
    <scope>NUCLEOTIDE SEQUENCE</scope>
    <source>
        <strain evidence="6">CHK195-11698</strain>
    </source>
</reference>
<organism evidence="6 7">
    <name type="scientific">Candidatus Fimiplasma intestinipullorum</name>
    <dbReference type="NCBI Taxonomy" id="2840825"/>
    <lineage>
        <taxon>Bacteria</taxon>
        <taxon>Bacillati</taxon>
        <taxon>Bacillota</taxon>
        <taxon>Clostridia</taxon>
        <taxon>Eubacteriales</taxon>
        <taxon>Candidatus Fimiplasma</taxon>
    </lineage>
</organism>
<proteinExistence type="predicted"/>
<dbReference type="PANTHER" id="PTHR46233">
    <property type="entry name" value="HYDROXYACYLGLUTATHIONE HYDROLASE GLOC"/>
    <property type="match status" value="1"/>
</dbReference>
<name>A0A9D1HQW7_9FIRM</name>
<dbReference type="AlphaFoldDB" id="A0A9D1HQW7"/>
<reference evidence="6" key="1">
    <citation type="submission" date="2020-10" db="EMBL/GenBank/DDBJ databases">
        <authorList>
            <person name="Gilroy R."/>
        </authorList>
    </citation>
    <scope>NUCLEOTIDE SEQUENCE</scope>
    <source>
        <strain evidence="6">CHK195-11698</strain>
    </source>
</reference>
<evidence type="ECO:0000313" key="6">
    <source>
        <dbReference type="EMBL" id="HIU14272.1"/>
    </source>
</evidence>
<dbReference type="CDD" id="cd06262">
    <property type="entry name" value="metallo-hydrolase-like_MBL-fold"/>
    <property type="match status" value="1"/>
</dbReference>
<dbReference type="InterPro" id="IPR001279">
    <property type="entry name" value="Metallo-B-lactamas"/>
</dbReference>
<dbReference type="SMART" id="SM00849">
    <property type="entry name" value="Lactamase_B"/>
    <property type="match status" value="1"/>
</dbReference>
<dbReference type="Gene3D" id="3.60.15.10">
    <property type="entry name" value="Ribonuclease Z/Hydroxyacylglutathione hydrolase-like"/>
    <property type="match status" value="1"/>
</dbReference>
<gene>
    <name evidence="6" type="ORF">IAD15_09415</name>
</gene>
<evidence type="ECO:0000256" key="4">
    <source>
        <dbReference type="ARBA" id="ARBA00022833"/>
    </source>
</evidence>
<keyword evidence="2" id="KW-0479">Metal-binding</keyword>
<keyword evidence="3" id="KW-0378">Hydrolase</keyword>
<dbReference type="GO" id="GO:0046872">
    <property type="term" value="F:metal ion binding"/>
    <property type="evidence" value="ECO:0007669"/>
    <property type="project" value="UniProtKB-KW"/>
</dbReference>
<dbReference type="PANTHER" id="PTHR46233:SF3">
    <property type="entry name" value="HYDROXYACYLGLUTATHIONE HYDROLASE GLOC"/>
    <property type="match status" value="1"/>
</dbReference>
<dbReference type="GO" id="GO:0016787">
    <property type="term" value="F:hydrolase activity"/>
    <property type="evidence" value="ECO:0007669"/>
    <property type="project" value="UniProtKB-KW"/>
</dbReference>
<feature type="domain" description="Metallo-beta-lactamase" evidence="5">
    <location>
        <begin position="11"/>
        <end position="190"/>
    </location>
</feature>
<evidence type="ECO:0000256" key="1">
    <source>
        <dbReference type="ARBA" id="ARBA00001947"/>
    </source>
</evidence>
<dbReference type="Proteomes" id="UP000824175">
    <property type="component" value="Unassembled WGS sequence"/>
</dbReference>
<sequence>MLKTLTLGAFQAHCYILTDEANQNCVLIDPGDEGSRILHKLKKYELMPQAIFLTHGHIDHIGAIQSLRDAHPDLPIYLHHQDACFLSDPALNLSRMIQQPFIFKQDVTLVEDGAQIEAIDQTFTYWHLPGHTPGSCMIQVEPLHILFSGDVLFEGSIGRFDFPLGNTQDTKASLMKIKEMDPSLSVYPGHGNATSLAKEFAENYYLKS</sequence>
<dbReference type="EMBL" id="DVMJ01000080">
    <property type="protein sequence ID" value="HIU14272.1"/>
    <property type="molecule type" value="Genomic_DNA"/>
</dbReference>
<evidence type="ECO:0000256" key="2">
    <source>
        <dbReference type="ARBA" id="ARBA00022723"/>
    </source>
</evidence>
<dbReference type="InterPro" id="IPR051453">
    <property type="entry name" value="MBL_Glyoxalase_II"/>
</dbReference>
<comment type="caution">
    <text evidence="6">The sequence shown here is derived from an EMBL/GenBank/DDBJ whole genome shotgun (WGS) entry which is preliminary data.</text>
</comment>